<feature type="chain" id="PRO_5025537944" evidence="2">
    <location>
        <begin position="23"/>
        <end position="111"/>
    </location>
</feature>
<dbReference type="AlphaFoldDB" id="A0A6A5TBJ8"/>
<evidence type="ECO:0000256" key="2">
    <source>
        <dbReference type="SAM" id="SignalP"/>
    </source>
</evidence>
<reference evidence="3" key="1">
    <citation type="journal article" date="2020" name="Stud. Mycol.">
        <title>101 Dothideomycetes genomes: a test case for predicting lifestyles and emergence of pathogens.</title>
        <authorList>
            <person name="Haridas S."/>
            <person name="Albert R."/>
            <person name="Binder M."/>
            <person name="Bloem J."/>
            <person name="Labutti K."/>
            <person name="Salamov A."/>
            <person name="Andreopoulos B."/>
            <person name="Baker S."/>
            <person name="Barry K."/>
            <person name="Bills G."/>
            <person name="Bluhm B."/>
            <person name="Cannon C."/>
            <person name="Castanera R."/>
            <person name="Culley D."/>
            <person name="Daum C."/>
            <person name="Ezra D."/>
            <person name="Gonzalez J."/>
            <person name="Henrissat B."/>
            <person name="Kuo A."/>
            <person name="Liang C."/>
            <person name="Lipzen A."/>
            <person name="Lutzoni F."/>
            <person name="Magnuson J."/>
            <person name="Mondo S."/>
            <person name="Nolan M."/>
            <person name="Ohm R."/>
            <person name="Pangilinan J."/>
            <person name="Park H.-J."/>
            <person name="Ramirez L."/>
            <person name="Alfaro M."/>
            <person name="Sun H."/>
            <person name="Tritt A."/>
            <person name="Yoshinaga Y."/>
            <person name="Zwiers L.-H."/>
            <person name="Turgeon B."/>
            <person name="Goodwin S."/>
            <person name="Spatafora J."/>
            <person name="Crous P."/>
            <person name="Grigoriev I."/>
        </authorList>
    </citation>
    <scope>NUCLEOTIDE SEQUENCE</scope>
    <source>
        <strain evidence="3">CBS 675.92</strain>
    </source>
</reference>
<keyword evidence="2" id="KW-0732">Signal</keyword>
<protein>
    <submittedName>
        <fullName evidence="3">Uncharacterized protein</fullName>
    </submittedName>
</protein>
<organism evidence="3 4">
    <name type="scientific">Byssothecium circinans</name>
    <dbReference type="NCBI Taxonomy" id="147558"/>
    <lineage>
        <taxon>Eukaryota</taxon>
        <taxon>Fungi</taxon>
        <taxon>Dikarya</taxon>
        <taxon>Ascomycota</taxon>
        <taxon>Pezizomycotina</taxon>
        <taxon>Dothideomycetes</taxon>
        <taxon>Pleosporomycetidae</taxon>
        <taxon>Pleosporales</taxon>
        <taxon>Massarineae</taxon>
        <taxon>Massarinaceae</taxon>
        <taxon>Byssothecium</taxon>
    </lineage>
</organism>
<dbReference type="OrthoDB" id="3783411at2759"/>
<gene>
    <name evidence="3" type="ORF">CC80DRAFT_497440</name>
</gene>
<dbReference type="Proteomes" id="UP000800035">
    <property type="component" value="Unassembled WGS sequence"/>
</dbReference>
<proteinExistence type="predicted"/>
<feature type="region of interest" description="Disordered" evidence="1">
    <location>
        <begin position="40"/>
        <end position="60"/>
    </location>
</feature>
<name>A0A6A5TBJ8_9PLEO</name>
<evidence type="ECO:0000313" key="3">
    <source>
        <dbReference type="EMBL" id="KAF1949554.1"/>
    </source>
</evidence>
<evidence type="ECO:0000256" key="1">
    <source>
        <dbReference type="SAM" id="MobiDB-lite"/>
    </source>
</evidence>
<sequence length="111" mass="11959">MRVIAIIFATVVAASPQPWADAAEVQATVTAMSSALPSISAAPSKNATKTKGQHNKHHEHTPVFKKTCNCAKPLMPAGQLNANEQCHFKFYQDMTCYEQTQGGCPSPVLKC</sequence>
<feature type="signal peptide" evidence="2">
    <location>
        <begin position="1"/>
        <end position="22"/>
    </location>
</feature>
<keyword evidence="4" id="KW-1185">Reference proteome</keyword>
<dbReference type="EMBL" id="ML977036">
    <property type="protein sequence ID" value="KAF1949554.1"/>
    <property type="molecule type" value="Genomic_DNA"/>
</dbReference>
<evidence type="ECO:0000313" key="4">
    <source>
        <dbReference type="Proteomes" id="UP000800035"/>
    </source>
</evidence>
<accession>A0A6A5TBJ8</accession>